<evidence type="ECO:0000313" key="4">
    <source>
        <dbReference type="Proteomes" id="UP000190037"/>
    </source>
</evidence>
<keyword evidence="2" id="KW-0472">Membrane</keyword>
<evidence type="ECO:0000256" key="2">
    <source>
        <dbReference type="SAM" id="Phobius"/>
    </source>
</evidence>
<feature type="compositionally biased region" description="Basic residues" evidence="1">
    <location>
        <begin position="41"/>
        <end position="57"/>
    </location>
</feature>
<reference evidence="3 4" key="1">
    <citation type="submission" date="2017-03" db="EMBL/GenBank/DDBJ databases">
        <title>Draft genome sequence of Streptomyces scabrisporus NF3, endophyte isolated from Amphipterygium adstringens.</title>
        <authorList>
            <person name="Vazquez M."/>
            <person name="Ceapa C.D."/>
            <person name="Rodriguez Luna D."/>
            <person name="Sanchez Esquivel S."/>
        </authorList>
    </citation>
    <scope>NUCLEOTIDE SEQUENCE [LARGE SCALE GENOMIC DNA]</scope>
    <source>
        <strain evidence="3 4">NF3</strain>
    </source>
</reference>
<dbReference type="Proteomes" id="UP000190037">
    <property type="component" value="Unassembled WGS sequence"/>
</dbReference>
<feature type="transmembrane region" description="Helical" evidence="2">
    <location>
        <begin position="165"/>
        <end position="188"/>
    </location>
</feature>
<keyword evidence="2" id="KW-1133">Transmembrane helix</keyword>
<name>A0A1T3NMM9_9ACTN</name>
<proteinExistence type="predicted"/>
<protein>
    <recommendedName>
        <fullName evidence="5">DUF4239 domain-containing protein</fullName>
    </recommendedName>
</protein>
<sequence length="378" mass="40758">MPMPEPAGHTAARVSAVPAAEQPSAVDRAGPGRTDPDRRAASRRARRRQRPRPHPRPRRGDPHPGAAEHPGALRRTTARVPAVATGRRPTRRRRRRLRLRRRVRPSPHRVDPARRPRRAAAGPEPTRGAPVILWILAALLGAGVAAGALVLLSRGEKTKSSGTDGQLLSFCGGAVLSSFVLLTSFQIVGAWELQATVRQHASDEARVLTKTYAAAGALPPPDREAVRAGLRDYTHTVIDQEWPALADGHDTPRAWRQLDLIASRVDAAAATAHDRTADTEAAVADLYVKRHARLADPSSITPVVLPVAMIVTGVFAIVFPALVGPTADRRHATALAFVGAIIAFAVLFVLQLRNPYTDPLAVHPTSFRTALTRYTQLG</sequence>
<evidence type="ECO:0000256" key="1">
    <source>
        <dbReference type="SAM" id="MobiDB-lite"/>
    </source>
</evidence>
<evidence type="ECO:0000313" key="3">
    <source>
        <dbReference type="EMBL" id="OPC77982.1"/>
    </source>
</evidence>
<dbReference type="Pfam" id="PF14023">
    <property type="entry name" value="Bestrophin-like"/>
    <property type="match status" value="1"/>
</dbReference>
<keyword evidence="4" id="KW-1185">Reference proteome</keyword>
<feature type="transmembrane region" description="Helical" evidence="2">
    <location>
        <begin position="131"/>
        <end position="153"/>
    </location>
</feature>
<feature type="transmembrane region" description="Helical" evidence="2">
    <location>
        <begin position="303"/>
        <end position="322"/>
    </location>
</feature>
<dbReference type="InterPro" id="IPR025333">
    <property type="entry name" value="DUF4239"/>
</dbReference>
<accession>A0A1T3NMM9</accession>
<evidence type="ECO:0008006" key="5">
    <source>
        <dbReference type="Google" id="ProtNLM"/>
    </source>
</evidence>
<keyword evidence="2" id="KW-0812">Transmembrane</keyword>
<dbReference type="STRING" id="159449.B4N89_37790"/>
<feature type="compositionally biased region" description="Basic residues" evidence="1">
    <location>
        <begin position="88"/>
        <end position="107"/>
    </location>
</feature>
<dbReference type="AlphaFoldDB" id="A0A1T3NMM9"/>
<feature type="region of interest" description="Disordered" evidence="1">
    <location>
        <begin position="1"/>
        <end position="125"/>
    </location>
</feature>
<organism evidence="3 4">
    <name type="scientific">Embleya scabrispora</name>
    <dbReference type="NCBI Taxonomy" id="159449"/>
    <lineage>
        <taxon>Bacteria</taxon>
        <taxon>Bacillati</taxon>
        <taxon>Actinomycetota</taxon>
        <taxon>Actinomycetes</taxon>
        <taxon>Kitasatosporales</taxon>
        <taxon>Streptomycetaceae</taxon>
        <taxon>Embleya</taxon>
    </lineage>
</organism>
<feature type="transmembrane region" description="Helical" evidence="2">
    <location>
        <begin position="334"/>
        <end position="352"/>
    </location>
</feature>
<dbReference type="EMBL" id="MWQN01000003">
    <property type="protein sequence ID" value="OPC77982.1"/>
    <property type="molecule type" value="Genomic_DNA"/>
</dbReference>
<comment type="caution">
    <text evidence="3">The sequence shown here is derived from an EMBL/GenBank/DDBJ whole genome shotgun (WGS) entry which is preliminary data.</text>
</comment>
<gene>
    <name evidence="3" type="ORF">B4N89_37790</name>
</gene>